<protein>
    <submittedName>
        <fullName evidence="1">Uncharacterized protein</fullName>
    </submittedName>
</protein>
<sequence>MTVASLRPPVFDDRRASSSQHRALNRLVRDHGHLHAVARSPLQIWFVVPTNIRLVAGVLAWVKLEI</sequence>
<dbReference type="Proteomes" id="UP001642487">
    <property type="component" value="Chromosome 9"/>
</dbReference>
<evidence type="ECO:0000313" key="2">
    <source>
        <dbReference type="Proteomes" id="UP001642487"/>
    </source>
</evidence>
<evidence type="ECO:0000313" key="1">
    <source>
        <dbReference type="EMBL" id="CAK9329462.1"/>
    </source>
</evidence>
<proteinExistence type="predicted"/>
<accession>A0ABP0Z9J8</accession>
<gene>
    <name evidence="1" type="ORF">CITCOLO1_LOCUS21920</name>
</gene>
<organism evidence="1 2">
    <name type="scientific">Citrullus colocynthis</name>
    <name type="common">colocynth</name>
    <dbReference type="NCBI Taxonomy" id="252529"/>
    <lineage>
        <taxon>Eukaryota</taxon>
        <taxon>Viridiplantae</taxon>
        <taxon>Streptophyta</taxon>
        <taxon>Embryophyta</taxon>
        <taxon>Tracheophyta</taxon>
        <taxon>Spermatophyta</taxon>
        <taxon>Magnoliopsida</taxon>
        <taxon>eudicotyledons</taxon>
        <taxon>Gunneridae</taxon>
        <taxon>Pentapetalae</taxon>
        <taxon>rosids</taxon>
        <taxon>fabids</taxon>
        <taxon>Cucurbitales</taxon>
        <taxon>Cucurbitaceae</taxon>
        <taxon>Benincaseae</taxon>
        <taxon>Citrullus</taxon>
    </lineage>
</organism>
<dbReference type="EMBL" id="OZ021743">
    <property type="protein sequence ID" value="CAK9329462.1"/>
    <property type="molecule type" value="Genomic_DNA"/>
</dbReference>
<name>A0ABP0Z9J8_9ROSI</name>
<reference evidence="1 2" key="1">
    <citation type="submission" date="2024-03" db="EMBL/GenBank/DDBJ databases">
        <authorList>
            <person name="Gkanogiannis A."/>
            <person name="Becerra Lopez-Lavalle L."/>
        </authorList>
    </citation>
    <scope>NUCLEOTIDE SEQUENCE [LARGE SCALE GENOMIC DNA]</scope>
</reference>
<keyword evidence="2" id="KW-1185">Reference proteome</keyword>